<proteinExistence type="predicted"/>
<dbReference type="STRING" id="1348253.LK09_14855"/>
<keyword evidence="2" id="KW-1185">Reference proteome</keyword>
<dbReference type="AlphaFoldDB" id="A0A0B1ZZE3"/>
<name>A0A0B1ZZE3_9MICO</name>
<protein>
    <submittedName>
        <fullName evidence="1">Uncharacterized protein</fullName>
    </submittedName>
</protein>
<comment type="caution">
    <text evidence="1">The sequence shown here is derived from an EMBL/GenBank/DDBJ whole genome shotgun (WGS) entry which is preliminary data.</text>
</comment>
<accession>A0A0B1ZZE3</accession>
<sequence length="139" mass="15881">MAQGYERVYAEYEYWGGPVGGVANVDGVACYFLSRYVTEELDTETGEYFVWPVGRSVLDLEIERYRLLSAWIHGSDGRDSPGPVVSSRHEELDDQLASHRCIPQDCATRVASWAYFDVVHYRLDGPGYLVRWNPESSHR</sequence>
<evidence type="ECO:0000313" key="1">
    <source>
        <dbReference type="EMBL" id="KHK96605.1"/>
    </source>
</evidence>
<organism evidence="1 2">
    <name type="scientific">Microbacterium mangrovi</name>
    <dbReference type="NCBI Taxonomy" id="1348253"/>
    <lineage>
        <taxon>Bacteria</taxon>
        <taxon>Bacillati</taxon>
        <taxon>Actinomycetota</taxon>
        <taxon>Actinomycetes</taxon>
        <taxon>Micrococcales</taxon>
        <taxon>Microbacteriaceae</taxon>
        <taxon>Microbacterium</taxon>
    </lineage>
</organism>
<evidence type="ECO:0000313" key="2">
    <source>
        <dbReference type="Proteomes" id="UP000031030"/>
    </source>
</evidence>
<reference evidence="1 2" key="1">
    <citation type="submission" date="2014-11" db="EMBL/GenBank/DDBJ databases">
        <title>Genome sequence of Microbacterium mangrovi MUSC 115(T).</title>
        <authorList>
            <person name="Lee L.-H."/>
        </authorList>
    </citation>
    <scope>NUCLEOTIDE SEQUENCE [LARGE SCALE GENOMIC DNA]</scope>
    <source>
        <strain evidence="1 2">MUSC 115</strain>
    </source>
</reference>
<dbReference type="EMBL" id="JTDK01000014">
    <property type="protein sequence ID" value="KHK96605.1"/>
    <property type="molecule type" value="Genomic_DNA"/>
</dbReference>
<dbReference type="Proteomes" id="UP000031030">
    <property type="component" value="Unassembled WGS sequence"/>
</dbReference>
<gene>
    <name evidence="1" type="ORF">LK09_14855</name>
</gene>